<dbReference type="Pfam" id="PF01551">
    <property type="entry name" value="Peptidase_M23"/>
    <property type="match status" value="1"/>
</dbReference>
<dbReference type="GO" id="GO:0004222">
    <property type="term" value="F:metalloendopeptidase activity"/>
    <property type="evidence" value="ECO:0007669"/>
    <property type="project" value="TreeGrafter"/>
</dbReference>
<evidence type="ECO:0000313" key="4">
    <source>
        <dbReference type="Proteomes" id="UP001142325"/>
    </source>
</evidence>
<proteinExistence type="predicted"/>
<gene>
    <name evidence="3" type="ORF">GCM10017596_23230</name>
</gene>
<name>A0A9W6HTG3_9MICO</name>
<feature type="domain" description="M23ase beta-sheet core" evidence="2">
    <location>
        <begin position="70"/>
        <end position="162"/>
    </location>
</feature>
<organism evidence="3 4">
    <name type="scientific">Microbacterium keratanolyticum</name>
    <dbReference type="NCBI Taxonomy" id="67574"/>
    <lineage>
        <taxon>Bacteria</taxon>
        <taxon>Bacillati</taxon>
        <taxon>Actinomycetota</taxon>
        <taxon>Actinomycetes</taxon>
        <taxon>Micrococcales</taxon>
        <taxon>Microbacteriaceae</taxon>
        <taxon>Microbacterium</taxon>
    </lineage>
</organism>
<keyword evidence="4" id="KW-1185">Reference proteome</keyword>
<dbReference type="CDD" id="cd12797">
    <property type="entry name" value="M23_peptidase"/>
    <property type="match status" value="1"/>
</dbReference>
<dbReference type="SUPFAM" id="SSF51261">
    <property type="entry name" value="Duplicated hybrid motif"/>
    <property type="match status" value="1"/>
</dbReference>
<dbReference type="PANTHER" id="PTHR21666:SF270">
    <property type="entry name" value="MUREIN HYDROLASE ACTIVATOR ENVC"/>
    <property type="match status" value="1"/>
</dbReference>
<dbReference type="EMBL" id="BSET01000002">
    <property type="protein sequence ID" value="GLK02608.1"/>
    <property type="molecule type" value="Genomic_DNA"/>
</dbReference>
<keyword evidence="1" id="KW-0732">Signal</keyword>
<evidence type="ECO:0000256" key="1">
    <source>
        <dbReference type="SAM" id="SignalP"/>
    </source>
</evidence>
<dbReference type="InterPro" id="IPR016047">
    <property type="entry name" value="M23ase_b-sheet_dom"/>
</dbReference>
<dbReference type="RefSeq" id="WP_204937454.1">
    <property type="nucleotide sequence ID" value="NZ_BAAAUM010000002.1"/>
</dbReference>
<dbReference type="InterPro" id="IPR011055">
    <property type="entry name" value="Dup_hybrid_motif"/>
</dbReference>
<dbReference type="AlphaFoldDB" id="A0A9W6HTG3"/>
<accession>A0A9W6HTG3</accession>
<reference evidence="3" key="1">
    <citation type="journal article" date="2014" name="Int. J. Syst. Evol. Microbiol.">
        <title>Complete genome sequence of Corynebacterium casei LMG S-19264T (=DSM 44701T), isolated from a smear-ripened cheese.</title>
        <authorList>
            <consortium name="US DOE Joint Genome Institute (JGI-PGF)"/>
            <person name="Walter F."/>
            <person name="Albersmeier A."/>
            <person name="Kalinowski J."/>
            <person name="Ruckert C."/>
        </authorList>
    </citation>
    <scope>NUCLEOTIDE SEQUENCE</scope>
    <source>
        <strain evidence="3">VKM Ac-1958</strain>
    </source>
</reference>
<reference evidence="3" key="2">
    <citation type="submission" date="2023-01" db="EMBL/GenBank/DDBJ databases">
        <authorList>
            <person name="Sun Q."/>
            <person name="Evtushenko L."/>
        </authorList>
    </citation>
    <scope>NUCLEOTIDE SEQUENCE</scope>
    <source>
        <strain evidence="3">VKM Ac-1958</strain>
    </source>
</reference>
<feature type="chain" id="PRO_5040737503" description="M23ase beta-sheet core domain-containing protein" evidence="1">
    <location>
        <begin position="31"/>
        <end position="182"/>
    </location>
</feature>
<sequence>MPSLVRHHRLLSVTLLVTVIALAFSPHATAAPADAPRALEEFDRDWSWPLLGTRVVVEPFRAPAHAYGPGHRGIDIAPSTDAAVHAPADGVVAFRGVVVDRAVLTIDHGDGLVSSFEPVLSAVNAGTVVSEGELLGTIDVGGHAAAGTLHVGVRSDGVYVNPMLLFGGVPRAILLPCGPGGC</sequence>
<dbReference type="Gene3D" id="2.70.70.10">
    <property type="entry name" value="Glucose Permease (Domain IIA)"/>
    <property type="match status" value="1"/>
</dbReference>
<protein>
    <recommendedName>
        <fullName evidence="2">M23ase beta-sheet core domain-containing protein</fullName>
    </recommendedName>
</protein>
<evidence type="ECO:0000313" key="3">
    <source>
        <dbReference type="EMBL" id="GLK02608.1"/>
    </source>
</evidence>
<evidence type="ECO:0000259" key="2">
    <source>
        <dbReference type="Pfam" id="PF01551"/>
    </source>
</evidence>
<feature type="signal peptide" evidence="1">
    <location>
        <begin position="1"/>
        <end position="30"/>
    </location>
</feature>
<dbReference type="PANTHER" id="PTHR21666">
    <property type="entry name" value="PEPTIDASE-RELATED"/>
    <property type="match status" value="1"/>
</dbReference>
<dbReference type="Proteomes" id="UP001142325">
    <property type="component" value="Unassembled WGS sequence"/>
</dbReference>
<comment type="caution">
    <text evidence="3">The sequence shown here is derived from an EMBL/GenBank/DDBJ whole genome shotgun (WGS) entry which is preliminary data.</text>
</comment>
<dbReference type="InterPro" id="IPR050570">
    <property type="entry name" value="Cell_wall_metabolism_enzyme"/>
</dbReference>